<organism evidence="1 2">
    <name type="scientific">Flavobacterium haoranii</name>
    <dbReference type="NCBI Taxonomy" id="683124"/>
    <lineage>
        <taxon>Bacteria</taxon>
        <taxon>Pseudomonadati</taxon>
        <taxon>Bacteroidota</taxon>
        <taxon>Flavobacteriia</taxon>
        <taxon>Flavobacteriales</taxon>
        <taxon>Flavobacteriaceae</taxon>
        <taxon>Flavobacterium</taxon>
    </lineage>
</organism>
<protein>
    <recommendedName>
        <fullName evidence="3">DUF4034 domain-containing protein</fullName>
    </recommendedName>
</protein>
<dbReference type="Proteomes" id="UP000184232">
    <property type="component" value="Unassembled WGS sequence"/>
</dbReference>
<proteinExistence type="predicted"/>
<name>A0A1M6HDZ4_9FLAO</name>
<dbReference type="STRING" id="683124.SAMN05444337_1518"/>
<reference evidence="2" key="1">
    <citation type="submission" date="2016-11" db="EMBL/GenBank/DDBJ databases">
        <authorList>
            <person name="Varghese N."/>
            <person name="Submissions S."/>
        </authorList>
    </citation>
    <scope>NUCLEOTIDE SEQUENCE [LARGE SCALE GENOMIC DNA]</scope>
    <source>
        <strain evidence="2">DSM 22807</strain>
    </source>
</reference>
<dbReference type="AlphaFoldDB" id="A0A1M6HDZ4"/>
<evidence type="ECO:0008006" key="3">
    <source>
        <dbReference type="Google" id="ProtNLM"/>
    </source>
</evidence>
<evidence type="ECO:0000313" key="1">
    <source>
        <dbReference type="EMBL" id="SHJ20402.1"/>
    </source>
</evidence>
<dbReference type="EMBL" id="FQZH01000002">
    <property type="protein sequence ID" value="SHJ20402.1"/>
    <property type="molecule type" value="Genomic_DNA"/>
</dbReference>
<gene>
    <name evidence="1" type="ORF">SAMN05444337_1518</name>
</gene>
<accession>A0A1M6HDZ4</accession>
<sequence length="313" mass="36670">MNFISEYPLVKWILVGFGILYILDKYGVFSPVDNLINLIGRYKYKSQAHLNEPKLKEVIEYFNKKQFSNVEQSIKSMTASQRSFAFESLGQYGDTKITDEWIKREPSNDLPKIIKGNQLIHKAWEIRGSGTIDTVSNEKQVSFKKQLKKAEEVLIAFSKNNTTYKSNAAACLITIYKAIDANREYVHQLFEDTVKDAPNDAELHKSYMSFVSPKWGATDEEYKNYLNRINEWSPFIQQLILSQYYFDLNYFHDYQDTDGKIANLMAEVKAAPINNSNLHRYELYKVLYWTASNLEMKEFQEYYKQMALPYLQD</sequence>
<evidence type="ECO:0000313" key="2">
    <source>
        <dbReference type="Proteomes" id="UP000184232"/>
    </source>
</evidence>
<keyword evidence="2" id="KW-1185">Reference proteome</keyword>